<dbReference type="AlphaFoldDB" id="A0A6V6YS65"/>
<dbReference type="EMBL" id="CAIJDP010000060">
    <property type="protein sequence ID" value="CAD0002310.1"/>
    <property type="molecule type" value="Genomic_DNA"/>
</dbReference>
<dbReference type="PROSITE" id="PS51257">
    <property type="entry name" value="PROKAR_LIPOPROTEIN"/>
    <property type="match status" value="1"/>
</dbReference>
<gene>
    <name evidence="1" type="ORF">FLAT13_01046</name>
</gene>
<sequence length="184" mass="20802">MKNTRITFAIIISMLFFSCGNPKSEKTETVIVAPKTETSNLEKLEVESSRLRAGGSIKKVELKNGKAIIEYVKDYNEYKKLNPQSGLTELDLENYWNSSDAIEKALVDGSIKLMTKLDFLDQVEIILPNKGTVNSINVKKSELEKFIGADFGTIKNNLDEKFSKPYVYNDSGREKLFSKFGKKK</sequence>
<evidence type="ECO:0000313" key="2">
    <source>
        <dbReference type="Proteomes" id="UP000530060"/>
    </source>
</evidence>
<name>A0A6V6YS65_9FLAO</name>
<protein>
    <submittedName>
        <fullName evidence="1">Uncharacterized protein</fullName>
    </submittedName>
</protein>
<proteinExistence type="predicted"/>
<accession>A0A6V6YS65</accession>
<organism evidence="1 2">
    <name type="scientific">Flavobacterium salmonis</name>
    <dbReference type="NCBI Taxonomy" id="2654844"/>
    <lineage>
        <taxon>Bacteria</taxon>
        <taxon>Pseudomonadati</taxon>
        <taxon>Bacteroidota</taxon>
        <taxon>Flavobacteriia</taxon>
        <taxon>Flavobacteriales</taxon>
        <taxon>Flavobacteriaceae</taxon>
        <taxon>Flavobacterium</taxon>
    </lineage>
</organism>
<comment type="caution">
    <text evidence="1">The sequence shown here is derived from an EMBL/GenBank/DDBJ whole genome shotgun (WGS) entry which is preliminary data.</text>
</comment>
<keyword evidence="2" id="KW-1185">Reference proteome</keyword>
<reference evidence="1 2" key="1">
    <citation type="submission" date="2020-06" db="EMBL/GenBank/DDBJ databases">
        <authorList>
            <person name="Criscuolo A."/>
        </authorList>
    </citation>
    <scope>NUCLEOTIDE SEQUENCE [LARGE SCALE GENOMIC DNA]</scope>
    <source>
        <strain evidence="2">CIP 111411</strain>
    </source>
</reference>
<dbReference type="Proteomes" id="UP000530060">
    <property type="component" value="Unassembled WGS sequence"/>
</dbReference>
<dbReference type="RefSeq" id="WP_180908174.1">
    <property type="nucleotide sequence ID" value="NZ_CAIJDP010000060.1"/>
</dbReference>
<evidence type="ECO:0000313" key="1">
    <source>
        <dbReference type="EMBL" id="CAD0002310.1"/>
    </source>
</evidence>